<dbReference type="Proteomes" id="UP000789739">
    <property type="component" value="Unassembled WGS sequence"/>
</dbReference>
<evidence type="ECO:0000313" key="2">
    <source>
        <dbReference type="Proteomes" id="UP000789739"/>
    </source>
</evidence>
<accession>A0A9N9H275</accession>
<protein>
    <submittedName>
        <fullName evidence="1">3236_t:CDS:1</fullName>
    </submittedName>
</protein>
<gene>
    <name evidence="1" type="ORF">PBRASI_LOCUS9890</name>
</gene>
<comment type="caution">
    <text evidence="1">The sequence shown here is derived from an EMBL/GenBank/DDBJ whole genome shotgun (WGS) entry which is preliminary data.</text>
</comment>
<dbReference type="EMBL" id="CAJVPI010002437">
    <property type="protein sequence ID" value="CAG8643343.1"/>
    <property type="molecule type" value="Genomic_DNA"/>
</dbReference>
<dbReference type="AlphaFoldDB" id="A0A9N9H275"/>
<dbReference type="Gene3D" id="3.40.50.1820">
    <property type="entry name" value="alpha/beta hydrolase"/>
    <property type="match status" value="1"/>
</dbReference>
<name>A0A9N9H275_9GLOM</name>
<organism evidence="1 2">
    <name type="scientific">Paraglomus brasilianum</name>
    <dbReference type="NCBI Taxonomy" id="144538"/>
    <lineage>
        <taxon>Eukaryota</taxon>
        <taxon>Fungi</taxon>
        <taxon>Fungi incertae sedis</taxon>
        <taxon>Mucoromycota</taxon>
        <taxon>Glomeromycotina</taxon>
        <taxon>Glomeromycetes</taxon>
        <taxon>Paraglomerales</taxon>
        <taxon>Paraglomeraceae</taxon>
        <taxon>Paraglomus</taxon>
    </lineage>
</organism>
<sequence>MTKQKIIDNPSEWIITKRGDFVRIKDSEILTEKKLEAIRKHLKKPYKGVARFQGKTPEQVSKERYDKVLEEVNFDYEKLHHWIYDEKNKDKIEIVKLEGQDYQEAVAAIIKHVKSSQQKWRIRMIVKPNEFPSRVLVNEETGQVIYYTTGISFADLEKLNNNPLVISPQVNKARENHTSTVIFLHGTYGAIRDFHQIEKNFPNNTKFIYPYSPIIQYDMWHGAEAKPGSQEKG</sequence>
<keyword evidence="2" id="KW-1185">Reference proteome</keyword>
<evidence type="ECO:0000313" key="1">
    <source>
        <dbReference type="EMBL" id="CAG8643343.1"/>
    </source>
</evidence>
<proteinExistence type="predicted"/>
<dbReference type="OrthoDB" id="2418081at2759"/>
<reference evidence="1" key="1">
    <citation type="submission" date="2021-06" db="EMBL/GenBank/DDBJ databases">
        <authorList>
            <person name="Kallberg Y."/>
            <person name="Tangrot J."/>
            <person name="Rosling A."/>
        </authorList>
    </citation>
    <scope>NUCLEOTIDE SEQUENCE</scope>
    <source>
        <strain evidence="1">BR232B</strain>
    </source>
</reference>
<dbReference type="InterPro" id="IPR029058">
    <property type="entry name" value="AB_hydrolase_fold"/>
</dbReference>